<dbReference type="CDD" id="cd00303">
    <property type="entry name" value="retropepsin_like"/>
    <property type="match status" value="1"/>
</dbReference>
<dbReference type="Pfam" id="PF08284">
    <property type="entry name" value="RVP_2"/>
    <property type="match status" value="1"/>
</dbReference>
<dbReference type="PROSITE" id="PS00141">
    <property type="entry name" value="ASP_PROTEASE"/>
    <property type="match status" value="1"/>
</dbReference>
<evidence type="ECO:0000313" key="3">
    <source>
        <dbReference type="EMBL" id="WVZ25291.1"/>
    </source>
</evidence>
<feature type="compositionally biased region" description="Gly residues" evidence="1">
    <location>
        <begin position="303"/>
        <end position="318"/>
    </location>
</feature>
<reference evidence="3 4" key="1">
    <citation type="journal article" date="2023" name="Life. Sci Alliance">
        <title>Evolutionary insights into 3D genome organization and epigenetic landscape of Vigna mungo.</title>
        <authorList>
            <person name="Junaid A."/>
            <person name="Singh B."/>
            <person name="Bhatia S."/>
        </authorList>
    </citation>
    <scope>NUCLEOTIDE SEQUENCE [LARGE SCALE GENOMIC DNA]</scope>
    <source>
        <strain evidence="3">Urdbean</strain>
    </source>
</reference>
<dbReference type="SUPFAM" id="SSF54160">
    <property type="entry name" value="Chromo domain-like"/>
    <property type="match status" value="1"/>
</dbReference>
<dbReference type="Pfam" id="PF03732">
    <property type="entry name" value="Retrotrans_gag"/>
    <property type="match status" value="1"/>
</dbReference>
<dbReference type="AlphaFoldDB" id="A0AAQ3SE93"/>
<dbReference type="PANTHER" id="PTHR45835:SF99">
    <property type="entry name" value="CHROMO DOMAIN-CONTAINING PROTEIN-RELATED"/>
    <property type="match status" value="1"/>
</dbReference>
<dbReference type="Gene3D" id="2.40.70.10">
    <property type="entry name" value="Acid Proteases"/>
    <property type="match status" value="1"/>
</dbReference>
<feature type="domain" description="Retrotransposon gag" evidence="2">
    <location>
        <begin position="188"/>
        <end position="275"/>
    </location>
</feature>
<dbReference type="GO" id="GO:0006508">
    <property type="term" value="P:proteolysis"/>
    <property type="evidence" value="ECO:0007669"/>
    <property type="project" value="InterPro"/>
</dbReference>
<dbReference type="GO" id="GO:0004190">
    <property type="term" value="F:aspartic-type endopeptidase activity"/>
    <property type="evidence" value="ECO:0007669"/>
    <property type="project" value="InterPro"/>
</dbReference>
<dbReference type="SUPFAM" id="SSF53098">
    <property type="entry name" value="Ribonuclease H-like"/>
    <property type="match status" value="1"/>
</dbReference>
<dbReference type="InterPro" id="IPR016197">
    <property type="entry name" value="Chromo-like_dom_sf"/>
</dbReference>
<evidence type="ECO:0000313" key="4">
    <source>
        <dbReference type="Proteomes" id="UP001374535"/>
    </source>
</evidence>
<feature type="region of interest" description="Disordered" evidence="1">
    <location>
        <begin position="301"/>
        <end position="373"/>
    </location>
</feature>
<dbReference type="SUPFAM" id="SSF50630">
    <property type="entry name" value="Acid proteases"/>
    <property type="match status" value="1"/>
</dbReference>
<gene>
    <name evidence="3" type="ORF">V8G54_003835</name>
</gene>
<proteinExistence type="predicted"/>
<evidence type="ECO:0000256" key="1">
    <source>
        <dbReference type="SAM" id="MobiDB-lite"/>
    </source>
</evidence>
<dbReference type="InterPro" id="IPR005162">
    <property type="entry name" value="Retrotrans_gag_dom"/>
</dbReference>
<name>A0AAQ3SE93_VIGMU</name>
<evidence type="ECO:0000259" key="2">
    <source>
        <dbReference type="Pfam" id="PF03732"/>
    </source>
</evidence>
<organism evidence="3 4">
    <name type="scientific">Vigna mungo</name>
    <name type="common">Black gram</name>
    <name type="synonym">Phaseolus mungo</name>
    <dbReference type="NCBI Taxonomy" id="3915"/>
    <lineage>
        <taxon>Eukaryota</taxon>
        <taxon>Viridiplantae</taxon>
        <taxon>Streptophyta</taxon>
        <taxon>Embryophyta</taxon>
        <taxon>Tracheophyta</taxon>
        <taxon>Spermatophyta</taxon>
        <taxon>Magnoliopsida</taxon>
        <taxon>eudicotyledons</taxon>
        <taxon>Gunneridae</taxon>
        <taxon>Pentapetalae</taxon>
        <taxon>rosids</taxon>
        <taxon>fabids</taxon>
        <taxon>Fabales</taxon>
        <taxon>Fabaceae</taxon>
        <taxon>Papilionoideae</taxon>
        <taxon>50 kb inversion clade</taxon>
        <taxon>NPAAA clade</taxon>
        <taxon>indigoferoid/millettioid clade</taxon>
        <taxon>Phaseoleae</taxon>
        <taxon>Vigna</taxon>
    </lineage>
</organism>
<protein>
    <recommendedName>
        <fullName evidence="2">Retrotransposon gag domain-containing protein</fullName>
    </recommendedName>
</protein>
<feature type="compositionally biased region" description="Low complexity" evidence="1">
    <location>
        <begin position="340"/>
        <end position="351"/>
    </location>
</feature>
<dbReference type="InterPro" id="IPR001969">
    <property type="entry name" value="Aspartic_peptidase_AS"/>
</dbReference>
<dbReference type="Proteomes" id="UP001374535">
    <property type="component" value="Chromosome 1"/>
</dbReference>
<sequence length="823" mass="92490">MFLIIYPVIRSYLDRTPKKDGPVNQQEIIIERARPKIWNVYVRRKKVGLGKEIGKKEVVSGLGGESSSVLLLSFYHWSDLPDYREELALLSMPPKMSDHVEALKERLLAMEVSVRETLGEFRRLMLEEFTKLRNEQGGDHRDLGAEYRMAAKKVELPSLDGSDPVGWITRAETYFEVQGSTEEVKVRLAKLSMEGATIHWFNLIQETEVGLSWTKLKRELIGRYGGRTSDNPFEELKDLSQTGSVDEYLAEFEYISSQVYRLPEEQYLGYFIGGLVRTFNPVNRLQAMHLARDVEAEMQGEGFQRGGGGEKFGTGSGQGPNSETLGVGLGPNQSTQTKPSVGSSSPHESSSMTQQGSRVSGDRSPAADRNCGTKHLPYSELINRKAQGLCFRCGEKYHPLHRCTERQLRMVVLADDKTVNEAGEVVASEMREGEDDRTLECGSIELFAEVEAPWDGQNCSSTLRIKGSLNGVTLEVLIDSGASHNFISPHVVAALEISALGLYCGKMWKVNVQLGEFSTTVEPYVLELEDIDMILGISWLQRFGKVTFDWEEMTLSFFWQDKYLELQGRKLKKYEAMSPTGLVQPLPISDIIWKDISLGFLTGLPKSKRFQAILVVVDGLSKYGHLISLKHPYTEIEVFRLQGTILKMNSSSHLETDGQTEVIRQCLEAYLRCWVSEQPKNWSYRVPWAEIGNVFYKMQLLDSAKVYPVFHISQMKKAIGNHAVKPTLPTKLGLEEEDQEEPEAAVAIREIPEGGTITKQWLVKWKGRTEEEAIWKDEGLLQSQFPYFSLENKAIVAGGSNDRTPKKDGPEVVSGLGRESSSG</sequence>
<dbReference type="InterPro" id="IPR021109">
    <property type="entry name" value="Peptidase_aspartic_dom_sf"/>
</dbReference>
<dbReference type="EMBL" id="CP144700">
    <property type="protein sequence ID" value="WVZ25291.1"/>
    <property type="molecule type" value="Genomic_DNA"/>
</dbReference>
<feature type="region of interest" description="Disordered" evidence="1">
    <location>
        <begin position="797"/>
        <end position="823"/>
    </location>
</feature>
<dbReference type="PANTHER" id="PTHR45835">
    <property type="entry name" value="YALI0A06105P"/>
    <property type="match status" value="1"/>
</dbReference>
<dbReference type="InterPro" id="IPR012337">
    <property type="entry name" value="RNaseH-like_sf"/>
</dbReference>
<accession>A0AAQ3SE93</accession>
<keyword evidence="4" id="KW-1185">Reference proteome</keyword>